<keyword evidence="7 8" id="KW-0807">Transducer</keyword>
<dbReference type="GO" id="GO:0030424">
    <property type="term" value="C:axon"/>
    <property type="evidence" value="ECO:0007669"/>
    <property type="project" value="TreeGrafter"/>
</dbReference>
<evidence type="ECO:0000313" key="9">
    <source>
        <dbReference type="EMBL" id="KAF6202531.1"/>
    </source>
</evidence>
<feature type="transmembrane region" description="Helical" evidence="8">
    <location>
        <begin position="242"/>
        <end position="263"/>
    </location>
</feature>
<name>A0A6A4JUK1_APOLU</name>
<evidence type="ECO:0000256" key="5">
    <source>
        <dbReference type="ARBA" id="ARBA00023136"/>
    </source>
</evidence>
<evidence type="ECO:0000256" key="7">
    <source>
        <dbReference type="ARBA" id="ARBA00023224"/>
    </source>
</evidence>
<evidence type="ECO:0000256" key="3">
    <source>
        <dbReference type="ARBA" id="ARBA00022692"/>
    </source>
</evidence>
<dbReference type="GO" id="GO:0030425">
    <property type="term" value="C:dendrite"/>
    <property type="evidence" value="ECO:0007669"/>
    <property type="project" value="TreeGrafter"/>
</dbReference>
<feature type="transmembrane region" description="Helical" evidence="8">
    <location>
        <begin position="48"/>
        <end position="65"/>
    </location>
</feature>
<protein>
    <recommendedName>
        <fullName evidence="8">Gustatory receptor</fullName>
    </recommendedName>
</protein>
<dbReference type="GO" id="GO:0050909">
    <property type="term" value="P:sensory perception of taste"/>
    <property type="evidence" value="ECO:0007669"/>
    <property type="project" value="InterPro"/>
</dbReference>
<evidence type="ECO:0000256" key="8">
    <source>
        <dbReference type="RuleBase" id="RU363108"/>
    </source>
</evidence>
<proteinExistence type="inferred from homology"/>
<feature type="transmembrane region" description="Helical" evidence="8">
    <location>
        <begin position="85"/>
        <end position="103"/>
    </location>
</feature>
<feature type="transmembrane region" description="Helical" evidence="8">
    <location>
        <begin position="356"/>
        <end position="376"/>
    </location>
</feature>
<dbReference type="GO" id="GO:0005886">
    <property type="term" value="C:plasma membrane"/>
    <property type="evidence" value="ECO:0007669"/>
    <property type="project" value="UniProtKB-SubCell"/>
</dbReference>
<dbReference type="InterPro" id="IPR013604">
    <property type="entry name" value="7TM_chemorcpt"/>
</dbReference>
<reference evidence="9" key="1">
    <citation type="journal article" date="2021" name="Mol. Ecol. Resour.">
        <title>Apolygus lucorum genome provides insights into omnivorousness and mesophyll feeding.</title>
        <authorList>
            <person name="Liu Y."/>
            <person name="Liu H."/>
            <person name="Wang H."/>
            <person name="Huang T."/>
            <person name="Liu B."/>
            <person name="Yang B."/>
            <person name="Yin L."/>
            <person name="Li B."/>
            <person name="Zhang Y."/>
            <person name="Zhang S."/>
            <person name="Jiang F."/>
            <person name="Zhang X."/>
            <person name="Ren Y."/>
            <person name="Wang B."/>
            <person name="Wang S."/>
            <person name="Lu Y."/>
            <person name="Wu K."/>
            <person name="Fan W."/>
            <person name="Wang G."/>
        </authorList>
    </citation>
    <scope>NUCLEOTIDE SEQUENCE</scope>
    <source>
        <strain evidence="9">12Hb</strain>
    </source>
</reference>
<comment type="function">
    <text evidence="8">Gustatory receptor which mediates acceptance or avoidance behavior, depending on its substrates.</text>
</comment>
<dbReference type="PANTHER" id="PTHR21143">
    <property type="entry name" value="INVERTEBRATE GUSTATORY RECEPTOR"/>
    <property type="match status" value="1"/>
</dbReference>
<comment type="caution">
    <text evidence="8">Lacks conserved residue(s) required for the propagation of feature annotation.</text>
</comment>
<keyword evidence="10" id="KW-1185">Reference proteome</keyword>
<dbReference type="EMBL" id="WIXP02000011">
    <property type="protein sequence ID" value="KAF6202531.1"/>
    <property type="molecule type" value="Genomic_DNA"/>
</dbReference>
<gene>
    <name evidence="9" type="ORF">GE061_002927</name>
</gene>
<sequence length="386" mass="44851">MGLLKKPLFPRPETAEGPYGFMKWIFFEADVLGIHPFSRNLTFRGVKTFRTILSLSTVGFLFLAVVNHQVDTFKSGPSFARVAKFLNISTLIILGFPVVIGHMKNCSHLKKSLEKLSRIDDRIYSAFHVEYQYDSRRMNRNMLLWNALKISLYFAFKAFTKREFTVFESANSAVRYYFLFCTYNCTRQFVALGTMLIGHFKILKSRIKMVKRNRPNYLDKICLLHCELIDCCYLSIEWFNQRFFLLTTCYFLGFMYNFCLILADARRLMEDINVADSMAYYTGWQVLRAYELWRLIATCSSIEDEVTSFYQEITAFVATTDPNELDTSSGIVEVFLAKKPDVQFWGSGFFRMDNSALHSMAATLTTCFVIIAQYMITYSNNQGQEK</sequence>
<keyword evidence="5 8" id="KW-0472">Membrane</keyword>
<keyword evidence="3 8" id="KW-0812">Transmembrane</keyword>
<keyword evidence="4 8" id="KW-1133">Transmembrane helix</keyword>
<comment type="caution">
    <text evidence="9">The sequence shown here is derived from an EMBL/GenBank/DDBJ whole genome shotgun (WGS) entry which is preliminary data.</text>
</comment>
<dbReference type="PANTHER" id="PTHR21143:SF133">
    <property type="entry name" value="GUSTATORY AND PHEROMONE RECEPTOR 32A-RELATED"/>
    <property type="match status" value="1"/>
</dbReference>
<evidence type="ECO:0000256" key="2">
    <source>
        <dbReference type="ARBA" id="ARBA00022475"/>
    </source>
</evidence>
<evidence type="ECO:0000256" key="1">
    <source>
        <dbReference type="ARBA" id="ARBA00004651"/>
    </source>
</evidence>
<comment type="subcellular location">
    <subcellularLocation>
        <location evidence="1 8">Cell membrane</location>
        <topology evidence="1 8">Multi-pass membrane protein</topology>
    </subcellularLocation>
</comment>
<dbReference type="GO" id="GO:0008049">
    <property type="term" value="P:male courtship behavior"/>
    <property type="evidence" value="ECO:0007669"/>
    <property type="project" value="TreeGrafter"/>
</dbReference>
<keyword evidence="2 8" id="KW-1003">Cell membrane</keyword>
<dbReference type="GO" id="GO:0007635">
    <property type="term" value="P:chemosensory behavior"/>
    <property type="evidence" value="ECO:0007669"/>
    <property type="project" value="TreeGrafter"/>
</dbReference>
<comment type="similarity">
    <text evidence="8">Belongs to the insect chemoreceptor superfamily. Gustatory receptor (GR) family.</text>
</comment>
<organism evidence="9 10">
    <name type="scientific">Apolygus lucorum</name>
    <name type="common">Small green plant bug</name>
    <name type="synonym">Lygocoris lucorum</name>
    <dbReference type="NCBI Taxonomy" id="248454"/>
    <lineage>
        <taxon>Eukaryota</taxon>
        <taxon>Metazoa</taxon>
        <taxon>Ecdysozoa</taxon>
        <taxon>Arthropoda</taxon>
        <taxon>Hexapoda</taxon>
        <taxon>Insecta</taxon>
        <taxon>Pterygota</taxon>
        <taxon>Neoptera</taxon>
        <taxon>Paraneoptera</taxon>
        <taxon>Hemiptera</taxon>
        <taxon>Heteroptera</taxon>
        <taxon>Panheteroptera</taxon>
        <taxon>Cimicomorpha</taxon>
        <taxon>Miridae</taxon>
        <taxon>Mirini</taxon>
        <taxon>Apolygus</taxon>
    </lineage>
</organism>
<evidence type="ECO:0000313" key="10">
    <source>
        <dbReference type="Proteomes" id="UP000466442"/>
    </source>
</evidence>
<accession>A0A6A4JUK1</accession>
<dbReference type="Pfam" id="PF08395">
    <property type="entry name" value="7tm_7"/>
    <property type="match status" value="1"/>
</dbReference>
<dbReference type="AlphaFoldDB" id="A0A6A4JUK1"/>
<dbReference type="GO" id="GO:0043025">
    <property type="term" value="C:neuronal cell body"/>
    <property type="evidence" value="ECO:0007669"/>
    <property type="project" value="TreeGrafter"/>
</dbReference>
<keyword evidence="6 8" id="KW-0675">Receptor</keyword>
<evidence type="ECO:0000256" key="4">
    <source>
        <dbReference type="ARBA" id="ARBA00022989"/>
    </source>
</evidence>
<evidence type="ECO:0000256" key="6">
    <source>
        <dbReference type="ARBA" id="ARBA00023170"/>
    </source>
</evidence>
<dbReference type="Proteomes" id="UP000466442">
    <property type="component" value="Unassembled WGS sequence"/>
</dbReference>
<dbReference type="GO" id="GO:0007165">
    <property type="term" value="P:signal transduction"/>
    <property type="evidence" value="ECO:0007669"/>
    <property type="project" value="UniProtKB-KW"/>
</dbReference>